<dbReference type="GO" id="GO:0009922">
    <property type="term" value="F:fatty acid elongase activity"/>
    <property type="evidence" value="ECO:0007669"/>
    <property type="project" value="InterPro"/>
</dbReference>
<keyword evidence="4 10" id="KW-0812">Transmembrane</keyword>
<evidence type="ECO:0000313" key="12">
    <source>
        <dbReference type="Proteomes" id="UP000502823"/>
    </source>
</evidence>
<evidence type="ECO:0000256" key="7">
    <source>
        <dbReference type="ARBA" id="ARBA00023098"/>
    </source>
</evidence>
<evidence type="ECO:0000256" key="4">
    <source>
        <dbReference type="ARBA" id="ARBA00022692"/>
    </source>
</evidence>
<feature type="transmembrane region" description="Helical" evidence="10">
    <location>
        <begin position="6"/>
        <end position="25"/>
    </location>
</feature>
<keyword evidence="5" id="KW-0276">Fatty acid metabolism</keyword>
<reference evidence="12" key="1">
    <citation type="submission" date="2020-01" db="EMBL/GenBank/DDBJ databases">
        <title>Draft genome sequence of the Termite Coptotermes fromosanus.</title>
        <authorList>
            <person name="Itakura S."/>
            <person name="Yosikawa Y."/>
            <person name="Umezawa K."/>
        </authorList>
    </citation>
    <scope>NUCLEOTIDE SEQUENCE [LARGE SCALE GENOMIC DNA]</scope>
</reference>
<keyword evidence="7" id="KW-0443">Lipid metabolism</keyword>
<dbReference type="Proteomes" id="UP000502823">
    <property type="component" value="Unassembled WGS sequence"/>
</dbReference>
<sequence length="86" mass="10027">MFLAVIINFAVSLLLMFSVCSMLLYTILNVSFQIQFVLIVVHSFSVFFIEDCEYPKMVAALVGLQGVFMLVLFYDFYQKAYMRKKE</sequence>
<evidence type="ECO:0000256" key="1">
    <source>
        <dbReference type="ARBA" id="ARBA00004141"/>
    </source>
</evidence>
<dbReference type="GO" id="GO:0016020">
    <property type="term" value="C:membrane"/>
    <property type="evidence" value="ECO:0007669"/>
    <property type="project" value="UniProtKB-SubCell"/>
</dbReference>
<keyword evidence="8 10" id="KW-0472">Membrane</keyword>
<evidence type="ECO:0000256" key="9">
    <source>
        <dbReference type="ARBA" id="ARBA00023160"/>
    </source>
</evidence>
<dbReference type="InterPro" id="IPR002076">
    <property type="entry name" value="ELO_fam"/>
</dbReference>
<dbReference type="Pfam" id="PF01151">
    <property type="entry name" value="ELO"/>
    <property type="match status" value="1"/>
</dbReference>
<dbReference type="EMBL" id="BLKM01002677">
    <property type="protein sequence ID" value="GFG40841.1"/>
    <property type="molecule type" value="Genomic_DNA"/>
</dbReference>
<keyword evidence="9" id="KW-0275">Fatty acid biosynthesis</keyword>
<evidence type="ECO:0000256" key="5">
    <source>
        <dbReference type="ARBA" id="ARBA00022832"/>
    </source>
</evidence>
<dbReference type="GO" id="GO:0006633">
    <property type="term" value="P:fatty acid biosynthetic process"/>
    <property type="evidence" value="ECO:0007669"/>
    <property type="project" value="UniProtKB-KW"/>
</dbReference>
<accession>A0A6L2Q7D6</accession>
<proteinExistence type="predicted"/>
<keyword evidence="2" id="KW-0444">Lipid biosynthesis</keyword>
<evidence type="ECO:0000256" key="2">
    <source>
        <dbReference type="ARBA" id="ARBA00022516"/>
    </source>
</evidence>
<dbReference type="OrthoDB" id="434092at2759"/>
<evidence type="ECO:0000256" key="6">
    <source>
        <dbReference type="ARBA" id="ARBA00022989"/>
    </source>
</evidence>
<evidence type="ECO:0000256" key="10">
    <source>
        <dbReference type="SAM" id="Phobius"/>
    </source>
</evidence>
<name>A0A6L2Q7D6_COPFO</name>
<evidence type="ECO:0000256" key="8">
    <source>
        <dbReference type="ARBA" id="ARBA00023136"/>
    </source>
</evidence>
<dbReference type="InParanoid" id="A0A6L2Q7D6"/>
<dbReference type="AlphaFoldDB" id="A0A6L2Q7D6"/>
<gene>
    <name evidence="11" type="ORF">Cfor_05340</name>
</gene>
<comment type="subcellular location">
    <subcellularLocation>
        <location evidence="1">Membrane</location>
        <topology evidence="1">Multi-pass membrane protein</topology>
    </subcellularLocation>
</comment>
<comment type="caution">
    <text evidence="11">The sequence shown here is derived from an EMBL/GenBank/DDBJ whole genome shotgun (WGS) entry which is preliminary data.</text>
</comment>
<evidence type="ECO:0000313" key="11">
    <source>
        <dbReference type="EMBL" id="GFG40841.1"/>
    </source>
</evidence>
<evidence type="ECO:0000256" key="3">
    <source>
        <dbReference type="ARBA" id="ARBA00022679"/>
    </source>
</evidence>
<protein>
    <submittedName>
        <fullName evidence="11">Uncharacterized protein</fullName>
    </submittedName>
</protein>
<keyword evidence="12" id="KW-1185">Reference proteome</keyword>
<organism evidence="11 12">
    <name type="scientific">Coptotermes formosanus</name>
    <name type="common">Formosan subterranean termite</name>
    <dbReference type="NCBI Taxonomy" id="36987"/>
    <lineage>
        <taxon>Eukaryota</taxon>
        <taxon>Metazoa</taxon>
        <taxon>Ecdysozoa</taxon>
        <taxon>Arthropoda</taxon>
        <taxon>Hexapoda</taxon>
        <taxon>Insecta</taxon>
        <taxon>Pterygota</taxon>
        <taxon>Neoptera</taxon>
        <taxon>Polyneoptera</taxon>
        <taxon>Dictyoptera</taxon>
        <taxon>Blattodea</taxon>
        <taxon>Blattoidea</taxon>
        <taxon>Termitoidae</taxon>
        <taxon>Rhinotermitidae</taxon>
        <taxon>Coptotermes</taxon>
    </lineage>
</organism>
<keyword evidence="3" id="KW-0808">Transferase</keyword>
<feature type="transmembrane region" description="Helical" evidence="10">
    <location>
        <begin position="55"/>
        <end position="77"/>
    </location>
</feature>
<keyword evidence="6 10" id="KW-1133">Transmembrane helix</keyword>